<evidence type="ECO:0000313" key="5">
    <source>
        <dbReference type="Proteomes" id="UP000479114"/>
    </source>
</evidence>
<dbReference type="InterPro" id="IPR023795">
    <property type="entry name" value="Serpin_CS"/>
</dbReference>
<dbReference type="PANTHER" id="PTHR11461:SF211">
    <property type="entry name" value="GH10112P-RELATED"/>
    <property type="match status" value="1"/>
</dbReference>
<evidence type="ECO:0000256" key="2">
    <source>
        <dbReference type="SAM" id="SignalP"/>
    </source>
</evidence>
<dbReference type="CDD" id="cd19588">
    <property type="entry name" value="serpin_miropin-like"/>
    <property type="match status" value="1"/>
</dbReference>
<sequence>MRVKSKRRMAMTAAAVLLVAALLGGCGESDQTVSKPVAPKHTAADVNKELVKSGNAFAMRLAEPLLSEAMDRSRNTVFSPLSVSFALSLLLNGAQGETREELMTLLAAKGADAETFNQSNEALMDLLQHVDPAVEFRIANAIFAQKGLALQSEFVKRMKERYAAPVSAIDFARSAAAAKTINDWTAKQTNDRIKELLTADSLSSDTVMMLLNAVYFNGTWQMPFDEANTKDAAFHLDGGQNVQVPMMAINGEFLHKAAPAYQAVQLHYGAGDWSMFVVLPADGSTLKDAEAAVLHDAAAWTAGYESGTGQVQLPRFKFEAAYNLNETLKSLGMVRSMDATLADFSGISPNGGLFVDQVLHKAFIEVNEKGTEAAAATAIGTDSGADLNAKPFVFRADRPFLFAIRNNATGTIAFLGSVADPTAAGS</sequence>
<evidence type="ECO:0000259" key="3">
    <source>
        <dbReference type="SMART" id="SM00093"/>
    </source>
</evidence>
<dbReference type="PROSITE" id="PS51257">
    <property type="entry name" value="PROKAR_LIPOPROTEIN"/>
    <property type="match status" value="1"/>
</dbReference>
<dbReference type="GO" id="GO:0004867">
    <property type="term" value="F:serine-type endopeptidase inhibitor activity"/>
    <property type="evidence" value="ECO:0007669"/>
    <property type="project" value="InterPro"/>
</dbReference>
<dbReference type="Pfam" id="PF00079">
    <property type="entry name" value="Serpin"/>
    <property type="match status" value="1"/>
</dbReference>
<keyword evidence="5" id="KW-1185">Reference proteome</keyword>
<dbReference type="InterPro" id="IPR042178">
    <property type="entry name" value="Serpin_sf_1"/>
</dbReference>
<dbReference type="Gene3D" id="3.30.497.10">
    <property type="entry name" value="Antithrombin, subunit I, domain 2"/>
    <property type="match status" value="1"/>
</dbReference>
<dbReference type="InterPro" id="IPR023796">
    <property type="entry name" value="Serpin_dom"/>
</dbReference>
<dbReference type="InterPro" id="IPR042185">
    <property type="entry name" value="Serpin_sf_2"/>
</dbReference>
<dbReference type="Gene3D" id="2.30.39.10">
    <property type="entry name" value="Alpha-1-antitrypsin, domain 1"/>
    <property type="match status" value="1"/>
</dbReference>
<dbReference type="RefSeq" id="WP_162643727.1">
    <property type="nucleotide sequence ID" value="NZ_CP048286.1"/>
</dbReference>
<protein>
    <submittedName>
        <fullName evidence="4">Serpin family protein</fullName>
    </submittedName>
</protein>
<feature type="chain" id="PRO_5039539822" evidence="2">
    <location>
        <begin position="25"/>
        <end position="426"/>
    </location>
</feature>
<dbReference type="AlphaFoldDB" id="A0A6C0P5E1"/>
<feature type="signal peptide" evidence="2">
    <location>
        <begin position="1"/>
        <end position="24"/>
    </location>
</feature>
<dbReference type="Proteomes" id="UP000479114">
    <property type="component" value="Chromosome"/>
</dbReference>
<accession>A0A6C0P5E1</accession>
<evidence type="ECO:0000313" key="4">
    <source>
        <dbReference type="EMBL" id="QHW33729.1"/>
    </source>
</evidence>
<dbReference type="EMBL" id="CP048286">
    <property type="protein sequence ID" value="QHW33729.1"/>
    <property type="molecule type" value="Genomic_DNA"/>
</dbReference>
<dbReference type="PANTHER" id="PTHR11461">
    <property type="entry name" value="SERINE PROTEASE INHIBITOR, SERPIN"/>
    <property type="match status" value="1"/>
</dbReference>
<gene>
    <name evidence="4" type="ORF">GZH47_24975</name>
</gene>
<evidence type="ECO:0000256" key="1">
    <source>
        <dbReference type="RuleBase" id="RU000411"/>
    </source>
</evidence>
<keyword evidence="2" id="KW-0732">Signal</keyword>
<dbReference type="InterPro" id="IPR000215">
    <property type="entry name" value="Serpin_fam"/>
</dbReference>
<name>A0A6C0P5E1_9BACL</name>
<dbReference type="SMART" id="SM00093">
    <property type="entry name" value="SERPIN"/>
    <property type="match status" value="1"/>
</dbReference>
<proteinExistence type="inferred from homology"/>
<dbReference type="InterPro" id="IPR036186">
    <property type="entry name" value="Serpin_sf"/>
</dbReference>
<feature type="domain" description="Serpin" evidence="3">
    <location>
        <begin position="59"/>
        <end position="421"/>
    </location>
</feature>
<dbReference type="SUPFAM" id="SSF56574">
    <property type="entry name" value="Serpins"/>
    <property type="match status" value="1"/>
</dbReference>
<dbReference type="KEGG" id="prz:GZH47_24975"/>
<organism evidence="4 5">
    <name type="scientific">Paenibacillus rhizovicinus</name>
    <dbReference type="NCBI Taxonomy" id="2704463"/>
    <lineage>
        <taxon>Bacteria</taxon>
        <taxon>Bacillati</taxon>
        <taxon>Bacillota</taxon>
        <taxon>Bacilli</taxon>
        <taxon>Bacillales</taxon>
        <taxon>Paenibacillaceae</taxon>
        <taxon>Paenibacillus</taxon>
    </lineage>
</organism>
<comment type="similarity">
    <text evidence="1">Belongs to the serpin family.</text>
</comment>
<dbReference type="GO" id="GO:0005615">
    <property type="term" value="C:extracellular space"/>
    <property type="evidence" value="ECO:0007669"/>
    <property type="project" value="InterPro"/>
</dbReference>
<reference evidence="4 5" key="1">
    <citation type="submission" date="2020-02" db="EMBL/GenBank/DDBJ databases">
        <title>Paenibacillus sp. nov., isolated from rhizosphere soil of tomato.</title>
        <authorList>
            <person name="Weon H.-Y."/>
            <person name="Lee S.A."/>
        </authorList>
    </citation>
    <scope>NUCLEOTIDE SEQUENCE [LARGE SCALE GENOMIC DNA]</scope>
    <source>
        <strain evidence="4 5">14171R-81</strain>
    </source>
</reference>
<dbReference type="PROSITE" id="PS00284">
    <property type="entry name" value="SERPIN"/>
    <property type="match status" value="1"/>
</dbReference>